<evidence type="ECO:0000313" key="3">
    <source>
        <dbReference type="Proteomes" id="UP000271162"/>
    </source>
</evidence>
<feature type="compositionally biased region" description="Polar residues" evidence="1">
    <location>
        <begin position="98"/>
        <end position="108"/>
    </location>
</feature>
<accession>A0A0N4XRM9</accession>
<feature type="region of interest" description="Disordered" evidence="1">
    <location>
        <begin position="70"/>
        <end position="108"/>
    </location>
</feature>
<dbReference type="WBParaSite" id="NBR_0000518101-mRNA-1">
    <property type="protein sequence ID" value="NBR_0000518101-mRNA-1"/>
    <property type="gene ID" value="NBR_0000518101"/>
</dbReference>
<keyword evidence="3" id="KW-1185">Reference proteome</keyword>
<evidence type="ECO:0000256" key="1">
    <source>
        <dbReference type="SAM" id="MobiDB-lite"/>
    </source>
</evidence>
<reference evidence="2 3" key="2">
    <citation type="submission" date="2018-11" db="EMBL/GenBank/DDBJ databases">
        <authorList>
            <consortium name="Pathogen Informatics"/>
        </authorList>
    </citation>
    <scope>NUCLEOTIDE SEQUENCE [LARGE SCALE GENOMIC DNA]</scope>
</reference>
<dbReference type="AlphaFoldDB" id="A0A0N4XRM9"/>
<dbReference type="EMBL" id="UYSL01011710">
    <property type="protein sequence ID" value="VDL68772.1"/>
    <property type="molecule type" value="Genomic_DNA"/>
</dbReference>
<reference evidence="4" key="1">
    <citation type="submission" date="2017-02" db="UniProtKB">
        <authorList>
            <consortium name="WormBaseParasite"/>
        </authorList>
    </citation>
    <scope>IDENTIFICATION</scope>
</reference>
<evidence type="ECO:0000313" key="4">
    <source>
        <dbReference type="WBParaSite" id="NBR_0000518101-mRNA-1"/>
    </source>
</evidence>
<protein>
    <submittedName>
        <fullName evidence="4">Peptidase_M3 domain-containing protein</fullName>
    </submittedName>
</protein>
<organism evidence="4">
    <name type="scientific">Nippostrongylus brasiliensis</name>
    <name type="common">Rat hookworm</name>
    <dbReference type="NCBI Taxonomy" id="27835"/>
    <lineage>
        <taxon>Eukaryota</taxon>
        <taxon>Metazoa</taxon>
        <taxon>Ecdysozoa</taxon>
        <taxon>Nematoda</taxon>
        <taxon>Chromadorea</taxon>
        <taxon>Rhabditida</taxon>
        <taxon>Rhabditina</taxon>
        <taxon>Rhabditomorpha</taxon>
        <taxon>Strongyloidea</taxon>
        <taxon>Heligmosomidae</taxon>
        <taxon>Nippostrongylus</taxon>
    </lineage>
</organism>
<proteinExistence type="predicted"/>
<gene>
    <name evidence="2" type="ORF">NBR_LOCUS5183</name>
</gene>
<dbReference type="Proteomes" id="UP000271162">
    <property type="component" value="Unassembled WGS sequence"/>
</dbReference>
<name>A0A0N4XRM9_NIPBR</name>
<dbReference type="OMA" id="RRCCSEV"/>
<evidence type="ECO:0000313" key="2">
    <source>
        <dbReference type="EMBL" id="VDL68772.1"/>
    </source>
</evidence>
<sequence>MLYRCYEFYMKLEKLYEEDHTFYKVMVVDFNAKIGPRKSSEELRIGVHGLEWNDQGERLSELIMSTNTIHDNSQSQKPASRRWTWSPGGLHHNEIDQGPNSQSCADKR</sequence>